<dbReference type="Proteomes" id="UP000008387">
    <property type="component" value="Chromosome"/>
</dbReference>
<dbReference type="AlphaFoldDB" id="F8KT03"/>
<dbReference type="Pfam" id="PF04970">
    <property type="entry name" value="LRAT"/>
    <property type="match status" value="1"/>
</dbReference>
<proteinExistence type="predicted"/>
<keyword evidence="3" id="KW-1185">Reference proteome</keyword>
<evidence type="ECO:0000259" key="1">
    <source>
        <dbReference type="PROSITE" id="PS51934"/>
    </source>
</evidence>
<dbReference type="KEGG" id="hbi:HBZC1_09520"/>
<feature type="domain" description="LRAT" evidence="1">
    <location>
        <begin position="55"/>
        <end position="153"/>
    </location>
</feature>
<name>F8KT03_HELBC</name>
<evidence type="ECO:0000313" key="3">
    <source>
        <dbReference type="Proteomes" id="UP000008387"/>
    </source>
</evidence>
<dbReference type="PROSITE" id="PS51934">
    <property type="entry name" value="LRAT"/>
    <property type="match status" value="1"/>
</dbReference>
<dbReference type="InterPro" id="IPR007053">
    <property type="entry name" value="LRAT_dom"/>
</dbReference>
<dbReference type="STRING" id="1002804.HBZC1_09520"/>
<dbReference type="GeneID" id="64361703"/>
<dbReference type="Gene3D" id="3.90.1720.10">
    <property type="entry name" value="endopeptidase domain like (from Nostoc punctiforme)"/>
    <property type="match status" value="1"/>
</dbReference>
<sequence length="197" mass="21990">MDPRQAAEVWLKLLELIYTLAKKFYEQFLDAYPTYREGDFLDSDSVDGEPAVGSVVWCDLGDFAHSGVYIGDGKIMHLTGKFKGSHIEPCDAKGFSEGKPIFVSCKGRKAVGYQKAAAYAKKCDGEERDYNLVKNNCHGFVVECFTGNKQDGVRMRKPSDIGEILGMDCWRWWVWDKKDVLPNSIAALALGAFGGKR</sequence>
<reference evidence="2 3" key="1">
    <citation type="journal article" date="2011" name="J. Bacteriol.">
        <title>Genome sequence of Helicobacter bizzozeronii strain CIII-1, an isolate from human gastric mucosa.</title>
        <authorList>
            <person name="Schott T."/>
            <person name="Rossi M."/>
            <person name="Hanninen M.L."/>
        </authorList>
    </citation>
    <scope>NUCLEOTIDE SEQUENCE [LARGE SCALE GENOMIC DNA]</scope>
    <source>
        <strain evidence="2 3">CIII-1</strain>
    </source>
</reference>
<dbReference type="EMBL" id="FR871757">
    <property type="protein sequence ID" value="CCB79938.1"/>
    <property type="molecule type" value="Genomic_DNA"/>
</dbReference>
<dbReference type="HOGENOM" id="CLU_116150_0_0_7"/>
<accession>F8KT03</accession>
<dbReference type="eggNOG" id="COG2425">
    <property type="taxonomic scope" value="Bacteria"/>
</dbReference>
<organism evidence="2 3">
    <name type="scientific">Helicobacter bizzozeronii (strain CIII-1)</name>
    <dbReference type="NCBI Taxonomy" id="1002804"/>
    <lineage>
        <taxon>Bacteria</taxon>
        <taxon>Pseudomonadati</taxon>
        <taxon>Campylobacterota</taxon>
        <taxon>Epsilonproteobacteria</taxon>
        <taxon>Campylobacterales</taxon>
        <taxon>Helicobacteraceae</taxon>
        <taxon>Helicobacter</taxon>
    </lineage>
</organism>
<evidence type="ECO:0000313" key="2">
    <source>
        <dbReference type="EMBL" id="CCB79938.1"/>
    </source>
</evidence>
<protein>
    <recommendedName>
        <fullName evidence="1">LRAT domain-containing protein</fullName>
    </recommendedName>
</protein>
<gene>
    <name evidence="2" type="ordered locus">HBZC1_09520</name>
</gene>
<dbReference type="RefSeq" id="WP_013890391.1">
    <property type="nucleotide sequence ID" value="NC_015674.1"/>
</dbReference>